<accession>A0ABT9MZD8</accession>
<comment type="caution">
    <text evidence="2">The sequence shown here is derived from an EMBL/GenBank/DDBJ whole genome shotgun (WGS) entry which is preliminary data.</text>
</comment>
<name>A0ABT9MZD8_9ACTN</name>
<gene>
    <name evidence="2" type="ORF">J2S43_005073</name>
</gene>
<feature type="transmembrane region" description="Helical" evidence="1">
    <location>
        <begin position="9"/>
        <end position="27"/>
    </location>
</feature>
<dbReference type="Proteomes" id="UP001240984">
    <property type="component" value="Unassembled WGS sequence"/>
</dbReference>
<keyword evidence="3" id="KW-1185">Reference proteome</keyword>
<evidence type="ECO:0000313" key="2">
    <source>
        <dbReference type="EMBL" id="MDP9796561.1"/>
    </source>
</evidence>
<feature type="transmembrane region" description="Helical" evidence="1">
    <location>
        <begin position="33"/>
        <end position="55"/>
    </location>
</feature>
<sequence length="309" mass="35159">MQTAARSRVVRRVAVTLAIGALTYLVTDLFEQPQILAIALSILLGSVTLIAQFLIEFEQRLAVVEEAQQVRSQRMEDLVWRAFSRINEATELIGLVETSKMETEVLTQLLRNATRITPDSSPLVFDFVQSEISRMSDFLKELADGGDVTYYGEDRDWLLGLTRNAQVSIDAISLASVDRGLWTSEMGQRYLHAQRGAAERKVAVRRVFVIDRRDEGIEPEIRRSCEEQSRMGISVRLLDRADIPVPLRVQVFDFIVFDNLMSYETTSLSMEEDARPAIAETRLVLRGSRVKERSQFFDELWELAVTPAR</sequence>
<keyword evidence="1" id="KW-1133">Transmembrane helix</keyword>
<keyword evidence="1" id="KW-0472">Membrane</keyword>
<keyword evidence="1" id="KW-0812">Transmembrane</keyword>
<reference evidence="2 3" key="1">
    <citation type="submission" date="2023-07" db="EMBL/GenBank/DDBJ databases">
        <title>Sequencing the genomes of 1000 actinobacteria strains.</title>
        <authorList>
            <person name="Klenk H.-P."/>
        </authorList>
    </citation>
    <scope>NUCLEOTIDE SEQUENCE [LARGE SCALE GENOMIC DNA]</scope>
    <source>
        <strain evidence="2 3">DSM 44710</strain>
    </source>
</reference>
<dbReference type="RefSeq" id="WP_306833231.1">
    <property type="nucleotide sequence ID" value="NZ_JAUSRA010000001.1"/>
</dbReference>
<proteinExistence type="predicted"/>
<protein>
    <recommendedName>
        <fullName evidence="4">Phosphatidylserine/phosphatidylglycerophosphate/ cardiolipin synthase family protein</fullName>
    </recommendedName>
</protein>
<evidence type="ECO:0000313" key="3">
    <source>
        <dbReference type="Proteomes" id="UP001240984"/>
    </source>
</evidence>
<evidence type="ECO:0008006" key="4">
    <source>
        <dbReference type="Google" id="ProtNLM"/>
    </source>
</evidence>
<dbReference type="EMBL" id="JAUSRA010000001">
    <property type="protein sequence ID" value="MDP9796561.1"/>
    <property type="molecule type" value="Genomic_DNA"/>
</dbReference>
<organism evidence="2 3">
    <name type="scientific">Catenuloplanes nepalensis</name>
    <dbReference type="NCBI Taxonomy" id="587533"/>
    <lineage>
        <taxon>Bacteria</taxon>
        <taxon>Bacillati</taxon>
        <taxon>Actinomycetota</taxon>
        <taxon>Actinomycetes</taxon>
        <taxon>Micromonosporales</taxon>
        <taxon>Micromonosporaceae</taxon>
        <taxon>Catenuloplanes</taxon>
    </lineage>
</organism>
<evidence type="ECO:0000256" key="1">
    <source>
        <dbReference type="SAM" id="Phobius"/>
    </source>
</evidence>